<feature type="coiled-coil region" evidence="4">
    <location>
        <begin position="564"/>
        <end position="591"/>
    </location>
</feature>
<dbReference type="SMART" id="SM00382">
    <property type="entry name" value="AAA"/>
    <property type="match status" value="1"/>
</dbReference>
<dbReference type="InterPro" id="IPR024633">
    <property type="entry name" value="DnaA_N_dom"/>
</dbReference>
<name>A0ABN1IQH2_9FLAO</name>
<keyword evidence="2" id="KW-0067">ATP-binding</keyword>
<dbReference type="InterPro" id="IPR003593">
    <property type="entry name" value="AAA+_ATPase"/>
</dbReference>
<dbReference type="EMBL" id="BAAAGE010000002">
    <property type="protein sequence ID" value="GAA0719326.1"/>
    <property type="molecule type" value="Genomic_DNA"/>
</dbReference>
<comment type="caution">
    <text evidence="6">The sequence shown here is derived from an EMBL/GenBank/DDBJ whole genome shotgun (WGS) entry which is preliminary data.</text>
</comment>
<dbReference type="Gene3D" id="1.10.8.60">
    <property type="match status" value="1"/>
</dbReference>
<evidence type="ECO:0000256" key="2">
    <source>
        <dbReference type="RuleBase" id="RU000577"/>
    </source>
</evidence>
<gene>
    <name evidence="6" type="ORF">GCM10009430_18250</name>
</gene>
<evidence type="ECO:0000256" key="1">
    <source>
        <dbReference type="NCBIfam" id="TIGR00362"/>
    </source>
</evidence>
<keyword evidence="7" id="KW-1185">Reference proteome</keyword>
<dbReference type="CDD" id="cd00009">
    <property type="entry name" value="AAA"/>
    <property type="match status" value="1"/>
</dbReference>
<evidence type="ECO:0000313" key="6">
    <source>
        <dbReference type="EMBL" id="GAA0719326.1"/>
    </source>
</evidence>
<reference evidence="6 7" key="1">
    <citation type="journal article" date="2019" name="Int. J. Syst. Evol. Microbiol.">
        <title>The Global Catalogue of Microorganisms (GCM) 10K type strain sequencing project: providing services to taxonomists for standard genome sequencing and annotation.</title>
        <authorList>
            <consortium name="The Broad Institute Genomics Platform"/>
            <consortium name="The Broad Institute Genome Sequencing Center for Infectious Disease"/>
            <person name="Wu L."/>
            <person name="Ma J."/>
        </authorList>
    </citation>
    <scope>NUCLEOTIDE SEQUENCE [LARGE SCALE GENOMIC DNA]</scope>
    <source>
        <strain evidence="6 7">JCM 15974</strain>
    </source>
</reference>
<comment type="similarity">
    <text evidence="3">Belongs to the DnaA family.</text>
</comment>
<comment type="function">
    <text evidence="2">Plays an essential role in the initiation and regulation of chromosomal replication. ATP-DnaA binds to the origin of replication (oriC) to initiate formation of the DNA replication initiation complex once per cell cycle. Binds the DnaA box (a 9 base pair repeat at the origin) and separates the double-stranded (ds)DNA. Forms a right-handed helical filament on oriC DNA; dsDNA binds to the exterior of the filament while single-stranded (ss)DNA is stabiized in the filament's interior. The ATP-DnaA-oriC complex binds and stabilizes one strand of the AT-rich DNA unwinding element (DUE), permitting loading of DNA polymerase. After initiation quickly degrades to an ADP-DnaA complex that is not apt for DNA replication. Binds acidic phospholipids.</text>
</comment>
<sequence length="652" mass="75958">MDKTADSVWNNCLLYIEDKITPQAFETWFEPIKAVKLTDSALSIQVPSKFFYEWLEEHYVELLRLSLTRELGEHSKLVYIIKMENVFGKKKAFYEKIPSTSRKTISSQEVDIPIRSKNPELKNPFVIPGIRSLKIESQLNPNYNFDNFIEGDSNRLARSAGMAVANKPGETSFNPLLIFGGVGLGKTHLAHAIGVNIKNNYPEKTVLYISAEKFTREYINSIKNKGREDFIQLYKILDLLIVDDVQLLLGKKDTQDVFFYIINYLRKEGKQVILTCNKVPLNLYGIDEGLSSEIKKGLSAELHQPDYETKISIIKNKLYRDGIEMPEDVVEFLANNIKTNINVLEGALISIIAHSSFKKEDVTIDLARKIIHNYFLNNKKSYRDKIKIHDLLRNAFIKYLISFDEYVKDTKGIQIEFQINKISEGLELEILVDKDVNIEDIRLYINEYVNLVHNLNLSLRDKVIVEELTKEIEFLEIKYKAQIQQFKTNLDFANYKIKYLEEDISKFRNLFLNREKEPIRVNLNINQNQEQSQLQYQSQVLEFSKEEIIHFQDAFDFIVNNLRNTELFDDAEKLQEDLDAVNQENIEYLKKGGFKIRFRRFFDKIKAGIDGVNWTRKTAETFIKGKESLQKLAEYLGIEIKDVINLIEEVIK</sequence>
<dbReference type="Proteomes" id="UP001501758">
    <property type="component" value="Unassembled WGS sequence"/>
</dbReference>
<evidence type="ECO:0000256" key="3">
    <source>
        <dbReference type="RuleBase" id="RU004227"/>
    </source>
</evidence>
<evidence type="ECO:0000256" key="4">
    <source>
        <dbReference type="SAM" id="Coils"/>
    </source>
</evidence>
<dbReference type="PANTHER" id="PTHR30050">
    <property type="entry name" value="CHROMOSOMAL REPLICATION INITIATOR PROTEIN DNAA"/>
    <property type="match status" value="1"/>
</dbReference>
<dbReference type="InterPro" id="IPR020591">
    <property type="entry name" value="Chromosome_initiator_DnaA-like"/>
</dbReference>
<evidence type="ECO:0000313" key="7">
    <source>
        <dbReference type="Proteomes" id="UP001501758"/>
    </source>
</evidence>
<dbReference type="Gene3D" id="3.30.300.180">
    <property type="match status" value="1"/>
</dbReference>
<feature type="domain" description="AAA+ ATPase" evidence="5">
    <location>
        <begin position="172"/>
        <end position="308"/>
    </location>
</feature>
<organism evidence="6 7">
    <name type="scientific">Aquimarina litoralis</name>
    <dbReference type="NCBI Taxonomy" id="584605"/>
    <lineage>
        <taxon>Bacteria</taxon>
        <taxon>Pseudomonadati</taxon>
        <taxon>Bacteroidota</taxon>
        <taxon>Flavobacteriia</taxon>
        <taxon>Flavobacteriales</taxon>
        <taxon>Flavobacteriaceae</taxon>
        <taxon>Aquimarina</taxon>
    </lineage>
</organism>
<dbReference type="InterPro" id="IPR001957">
    <property type="entry name" value="Chromosome_initiator_DnaA"/>
</dbReference>
<dbReference type="Gene3D" id="3.40.50.300">
    <property type="entry name" value="P-loop containing nucleotide triphosphate hydrolases"/>
    <property type="match status" value="1"/>
</dbReference>
<evidence type="ECO:0000259" key="5">
    <source>
        <dbReference type="SMART" id="SM00382"/>
    </source>
</evidence>
<dbReference type="InterPro" id="IPR013317">
    <property type="entry name" value="DnaA_dom"/>
</dbReference>
<accession>A0ABN1IQH2</accession>
<keyword evidence="2" id="KW-0547">Nucleotide-binding</keyword>
<keyword evidence="2" id="KW-0238">DNA-binding</keyword>
<protein>
    <recommendedName>
        <fullName evidence="1 2">Chromosomal replication initiator protein DnaA</fullName>
    </recommendedName>
</protein>
<keyword evidence="4" id="KW-0175">Coiled coil</keyword>
<dbReference type="Pfam" id="PF11638">
    <property type="entry name" value="DnaA_N"/>
    <property type="match status" value="1"/>
</dbReference>
<dbReference type="PANTHER" id="PTHR30050:SF2">
    <property type="entry name" value="CHROMOSOMAL REPLICATION INITIATOR PROTEIN DNAA"/>
    <property type="match status" value="1"/>
</dbReference>
<keyword evidence="2" id="KW-0235">DNA replication</keyword>
<dbReference type="NCBIfam" id="TIGR00362">
    <property type="entry name" value="DnaA"/>
    <property type="match status" value="1"/>
</dbReference>
<dbReference type="Pfam" id="PF00308">
    <property type="entry name" value="Bac_DnaA"/>
    <property type="match status" value="1"/>
</dbReference>
<proteinExistence type="inferred from homology"/>
<dbReference type="InterPro" id="IPR038454">
    <property type="entry name" value="DnaA_N_sf"/>
</dbReference>
<dbReference type="InterPro" id="IPR027417">
    <property type="entry name" value="P-loop_NTPase"/>
</dbReference>
<dbReference type="SUPFAM" id="SSF52540">
    <property type="entry name" value="P-loop containing nucleoside triphosphate hydrolases"/>
    <property type="match status" value="1"/>
</dbReference>
<dbReference type="PRINTS" id="PR00051">
    <property type="entry name" value="DNAA"/>
</dbReference>